<dbReference type="InParanoid" id="W3WHL6"/>
<keyword evidence="1" id="KW-0732">Signal</keyword>
<evidence type="ECO:0000313" key="2">
    <source>
        <dbReference type="EMBL" id="ETS73388.1"/>
    </source>
</evidence>
<evidence type="ECO:0000256" key="1">
    <source>
        <dbReference type="SAM" id="SignalP"/>
    </source>
</evidence>
<feature type="signal peptide" evidence="1">
    <location>
        <begin position="1"/>
        <end position="16"/>
    </location>
</feature>
<dbReference type="HOGENOM" id="CLU_062283_0_0_1"/>
<dbReference type="Proteomes" id="UP000030651">
    <property type="component" value="Unassembled WGS sequence"/>
</dbReference>
<evidence type="ECO:0000313" key="3">
    <source>
        <dbReference type="Proteomes" id="UP000030651"/>
    </source>
</evidence>
<reference evidence="3" key="1">
    <citation type="journal article" date="2015" name="BMC Genomics">
        <title>Genomic and transcriptomic analysis of the endophytic fungus Pestalotiopsis fici reveals its lifestyle and high potential for synthesis of natural products.</title>
        <authorList>
            <person name="Wang X."/>
            <person name="Zhang X."/>
            <person name="Liu L."/>
            <person name="Xiang M."/>
            <person name="Wang W."/>
            <person name="Sun X."/>
            <person name="Che Y."/>
            <person name="Guo L."/>
            <person name="Liu G."/>
            <person name="Guo L."/>
            <person name="Wang C."/>
            <person name="Yin W.B."/>
            <person name="Stadler M."/>
            <person name="Zhang X."/>
            <person name="Liu X."/>
        </authorList>
    </citation>
    <scope>NUCLEOTIDE SEQUENCE [LARGE SCALE GENOMIC DNA]</scope>
    <source>
        <strain evidence="3">W106-1 / CGMCC3.15140</strain>
    </source>
</reference>
<dbReference type="GeneID" id="19280006"/>
<sequence length="307" mass="34335">MALMTALLLFLSCTLAADDEDVFIDNLFKVHNGATDGSCGGRADVLDDWLGETIDSLDIALKAMGNYDDNWRVRRSLSTIFTLKNRRLRTPKDQAFKDVKGYLEAVRDFFNRRLDDSGQQMYVKDGYWLFCDSKFLSEQQPTDTALDYLGVPIKDDKEQPVLINSVDEYKIQLTKDANAKPWWAGISTDLNAYFFTQHGADFCDVEGHLGVTASVTPYKKGSSGRAEAAPFVYSTTLCPSSFEGTVIDGTVRYETYKEANARITPEANLANFVPRSATLLHEAFHFVHGSVFKVPGDPKDKKAEKCK</sequence>
<name>W3WHL6_PESFW</name>
<accession>W3WHL6</accession>
<feature type="chain" id="PRO_5004833514" description="Lysine-specific metallo-endopeptidase domain-containing protein" evidence="1">
    <location>
        <begin position="17"/>
        <end position="307"/>
    </location>
</feature>
<dbReference type="eggNOG" id="ENOG502RK22">
    <property type="taxonomic scope" value="Eukaryota"/>
</dbReference>
<dbReference type="OMA" id="FFIAHMF"/>
<dbReference type="KEGG" id="pfy:PFICI_14993"/>
<dbReference type="RefSeq" id="XP_007841765.1">
    <property type="nucleotide sequence ID" value="XM_007843574.1"/>
</dbReference>
<gene>
    <name evidence="2" type="ORF">PFICI_14993</name>
</gene>
<evidence type="ECO:0008006" key="4">
    <source>
        <dbReference type="Google" id="ProtNLM"/>
    </source>
</evidence>
<keyword evidence="3" id="KW-1185">Reference proteome</keyword>
<dbReference type="EMBL" id="KI912122">
    <property type="protein sequence ID" value="ETS73388.1"/>
    <property type="molecule type" value="Genomic_DNA"/>
</dbReference>
<protein>
    <recommendedName>
        <fullName evidence="4">Lysine-specific metallo-endopeptidase domain-containing protein</fullName>
    </recommendedName>
</protein>
<dbReference type="AlphaFoldDB" id="W3WHL6"/>
<organism evidence="2 3">
    <name type="scientific">Pestalotiopsis fici (strain W106-1 / CGMCC3.15140)</name>
    <dbReference type="NCBI Taxonomy" id="1229662"/>
    <lineage>
        <taxon>Eukaryota</taxon>
        <taxon>Fungi</taxon>
        <taxon>Dikarya</taxon>
        <taxon>Ascomycota</taxon>
        <taxon>Pezizomycotina</taxon>
        <taxon>Sordariomycetes</taxon>
        <taxon>Xylariomycetidae</taxon>
        <taxon>Amphisphaeriales</taxon>
        <taxon>Sporocadaceae</taxon>
        <taxon>Pestalotiopsis</taxon>
    </lineage>
</organism>
<dbReference type="OrthoDB" id="4259138at2759"/>
<proteinExistence type="predicted"/>